<dbReference type="AlphaFoldDB" id="A0A7J8YEB3"/>
<keyword evidence="3" id="KW-1185">Reference proteome</keyword>
<dbReference type="Proteomes" id="UP000593577">
    <property type="component" value="Unassembled WGS sequence"/>
</dbReference>
<evidence type="ECO:0000313" key="2">
    <source>
        <dbReference type="EMBL" id="MBA0697640.1"/>
    </source>
</evidence>
<feature type="domain" description="Aminotransferase-like plant mobile" evidence="1">
    <location>
        <begin position="45"/>
        <end position="131"/>
    </location>
</feature>
<reference evidence="2 3" key="1">
    <citation type="journal article" date="2019" name="Genome Biol. Evol.">
        <title>Insights into the evolution of the New World diploid cottons (Gossypium, subgenus Houzingenia) based on genome sequencing.</title>
        <authorList>
            <person name="Grover C.E."/>
            <person name="Arick M.A. 2nd"/>
            <person name="Thrash A."/>
            <person name="Conover J.L."/>
            <person name="Sanders W.S."/>
            <person name="Peterson D.G."/>
            <person name="Frelichowski J.E."/>
            <person name="Scheffler J.A."/>
            <person name="Scheffler B.E."/>
            <person name="Wendel J.F."/>
        </authorList>
    </citation>
    <scope>NUCLEOTIDE SEQUENCE [LARGE SCALE GENOMIC DNA]</scope>
    <source>
        <strain evidence="2">185</strain>
        <tissue evidence="2">Leaf</tissue>
    </source>
</reference>
<dbReference type="Pfam" id="PF10536">
    <property type="entry name" value="PMD"/>
    <property type="match status" value="1"/>
</dbReference>
<evidence type="ECO:0000259" key="1">
    <source>
        <dbReference type="Pfam" id="PF10536"/>
    </source>
</evidence>
<dbReference type="InterPro" id="IPR044824">
    <property type="entry name" value="MAIN-like"/>
</dbReference>
<evidence type="ECO:0000313" key="3">
    <source>
        <dbReference type="Proteomes" id="UP000593577"/>
    </source>
</evidence>
<comment type="caution">
    <text evidence="2">The sequence shown here is derived from an EMBL/GenBank/DDBJ whole genome shotgun (WGS) entry which is preliminary data.</text>
</comment>
<feature type="non-terminal residue" evidence="2">
    <location>
        <position position="143"/>
    </location>
</feature>
<dbReference type="PANTHER" id="PTHR46033">
    <property type="entry name" value="PROTEIN MAIN-LIKE 2"/>
    <property type="match status" value="1"/>
</dbReference>
<dbReference type="GO" id="GO:0010073">
    <property type="term" value="P:meristem maintenance"/>
    <property type="evidence" value="ECO:0007669"/>
    <property type="project" value="InterPro"/>
</dbReference>
<proteinExistence type="predicted"/>
<organism evidence="2 3">
    <name type="scientific">Gossypium aridum</name>
    <name type="common">American cotton</name>
    <name type="synonym">Erioxylum aridum</name>
    <dbReference type="NCBI Taxonomy" id="34290"/>
    <lineage>
        <taxon>Eukaryota</taxon>
        <taxon>Viridiplantae</taxon>
        <taxon>Streptophyta</taxon>
        <taxon>Embryophyta</taxon>
        <taxon>Tracheophyta</taxon>
        <taxon>Spermatophyta</taxon>
        <taxon>Magnoliopsida</taxon>
        <taxon>eudicotyledons</taxon>
        <taxon>Gunneridae</taxon>
        <taxon>Pentapetalae</taxon>
        <taxon>rosids</taxon>
        <taxon>malvids</taxon>
        <taxon>Malvales</taxon>
        <taxon>Malvaceae</taxon>
        <taxon>Malvoideae</taxon>
        <taxon>Gossypium</taxon>
    </lineage>
</organism>
<dbReference type="InterPro" id="IPR019557">
    <property type="entry name" value="AminoTfrase-like_pln_mobile"/>
</dbReference>
<accession>A0A7J8YEB3</accession>
<gene>
    <name evidence="2" type="ORF">Goari_021173</name>
</gene>
<sequence length="143" mass="16250">TTRKAASASLTAFDEKIERERKIECIYLVLPLRTRNQSFGVAGTKLDPTLISALMERWRPETDTFHLSCGKCTITLEDVALQFGLSMDGPIITGAMVIGNWSAICKQLLGKILDKFFGSRIEMKWLEEIFNYIDNFVRAVKRE</sequence>
<name>A0A7J8YEB3_GOSAI</name>
<dbReference type="PANTHER" id="PTHR46033:SF8">
    <property type="entry name" value="PROTEIN MAINTENANCE OF MERISTEMS-LIKE"/>
    <property type="match status" value="1"/>
</dbReference>
<dbReference type="EMBL" id="JABFAA010000012">
    <property type="protein sequence ID" value="MBA0697640.1"/>
    <property type="molecule type" value="Genomic_DNA"/>
</dbReference>
<protein>
    <recommendedName>
        <fullName evidence="1">Aminotransferase-like plant mobile domain-containing protein</fullName>
    </recommendedName>
</protein>